<name>A0A8I3A3B8_9AGAM</name>
<dbReference type="Proteomes" id="UP000683000">
    <property type="component" value="Unassembled WGS sequence"/>
</dbReference>
<keyword evidence="3" id="KW-1185">Reference proteome</keyword>
<proteinExistence type="predicted"/>
<comment type="caution">
    <text evidence="2">The sequence shown here is derived from an EMBL/GenBank/DDBJ whole genome shotgun (WGS) entry which is preliminary data.</text>
</comment>
<gene>
    <name evidence="2" type="ORF">JVT61DRAFT_13636</name>
</gene>
<evidence type="ECO:0000313" key="3">
    <source>
        <dbReference type="Proteomes" id="UP000683000"/>
    </source>
</evidence>
<feature type="compositionally biased region" description="Polar residues" evidence="1">
    <location>
        <begin position="48"/>
        <end position="61"/>
    </location>
</feature>
<feature type="region of interest" description="Disordered" evidence="1">
    <location>
        <begin position="46"/>
        <end position="68"/>
    </location>
</feature>
<reference evidence="2" key="1">
    <citation type="submission" date="2021-03" db="EMBL/GenBank/DDBJ databases">
        <title>Evolutionary innovations through gain and loss of genes in the ectomycorrhizal Boletales.</title>
        <authorList>
            <person name="Wu G."/>
            <person name="Miyauchi S."/>
            <person name="Morin E."/>
            <person name="Yang Z.-L."/>
            <person name="Xu J."/>
            <person name="Martin F.M."/>
        </authorList>
    </citation>
    <scope>NUCLEOTIDE SEQUENCE</scope>
    <source>
        <strain evidence="2">BR01</strain>
    </source>
</reference>
<organism evidence="2 3">
    <name type="scientific">Boletus reticuloceps</name>
    <dbReference type="NCBI Taxonomy" id="495285"/>
    <lineage>
        <taxon>Eukaryota</taxon>
        <taxon>Fungi</taxon>
        <taxon>Dikarya</taxon>
        <taxon>Basidiomycota</taxon>
        <taxon>Agaricomycotina</taxon>
        <taxon>Agaricomycetes</taxon>
        <taxon>Agaricomycetidae</taxon>
        <taxon>Boletales</taxon>
        <taxon>Boletineae</taxon>
        <taxon>Boletaceae</taxon>
        <taxon>Boletoideae</taxon>
        <taxon>Boletus</taxon>
    </lineage>
</organism>
<evidence type="ECO:0000313" key="2">
    <source>
        <dbReference type="EMBL" id="KAG6369711.1"/>
    </source>
</evidence>
<sequence length="251" mass="29596">MESERRADEVVSGTTWQLRWLHRWYDRNVMDLSEYEIIHPLAMDEGNESQSTNAESSTQLPENVDADDIAMGDIVSDEEVVYTEWSLSSNHIASSPRYPEGTPNVQTPVTPWEIHAMNEMPAQGYTWKAVREAILRRREELMVVRFQRMPGLIRVIWDAHWEAHRHESLACMRFRMYVEEKIDVEAVERAPCQVEIRHMMDSMGKVEALQRYSVQGRRLYELEGRHLHMRMVPSDQLRDFYDGSLLEDWSR</sequence>
<evidence type="ECO:0000256" key="1">
    <source>
        <dbReference type="SAM" id="MobiDB-lite"/>
    </source>
</evidence>
<accession>A0A8I3A3B8</accession>
<dbReference type="EMBL" id="JAGFBS010000068">
    <property type="protein sequence ID" value="KAG6369711.1"/>
    <property type="molecule type" value="Genomic_DNA"/>
</dbReference>
<protein>
    <submittedName>
        <fullName evidence="2">Uncharacterized protein</fullName>
    </submittedName>
</protein>
<dbReference type="AlphaFoldDB" id="A0A8I3A3B8"/>